<dbReference type="InterPro" id="IPR006143">
    <property type="entry name" value="RND_pump_MFP"/>
</dbReference>
<reference evidence="10" key="1">
    <citation type="submission" date="2023-08" db="EMBL/GenBank/DDBJ databases">
        <title>Rhodospirillaceae gen. nov., a novel taxon isolated from the Yangtze River Yuezi River estuary sludge.</title>
        <authorList>
            <person name="Ruan L."/>
        </authorList>
    </citation>
    <scope>NUCLEOTIDE SEQUENCE [LARGE SCALE GENOMIC DNA]</scope>
    <source>
        <strain evidence="10">R-7</strain>
    </source>
</reference>
<comment type="caution">
    <text evidence="9">The sequence shown here is derived from an EMBL/GenBank/DDBJ whole genome shotgun (WGS) entry which is preliminary data.</text>
</comment>
<evidence type="ECO:0000313" key="10">
    <source>
        <dbReference type="Proteomes" id="UP001230156"/>
    </source>
</evidence>
<comment type="subcellular location">
    <subcellularLocation>
        <location evidence="1">Cell envelope</location>
    </subcellularLocation>
</comment>
<dbReference type="RefSeq" id="WP_379959382.1">
    <property type="nucleotide sequence ID" value="NZ_JAUYVI010000006.1"/>
</dbReference>
<evidence type="ECO:0000256" key="4">
    <source>
        <dbReference type="SAM" id="Phobius"/>
    </source>
</evidence>
<keyword evidence="10" id="KW-1185">Reference proteome</keyword>
<dbReference type="PANTHER" id="PTHR30158:SF24">
    <property type="entry name" value="HLYD FAMILY SECRETION PROTEIN"/>
    <property type="match status" value="1"/>
</dbReference>
<dbReference type="InterPro" id="IPR058626">
    <property type="entry name" value="MdtA-like_b-barrel"/>
</dbReference>
<protein>
    <submittedName>
        <fullName evidence="9">Efflux RND transporter periplasmic adaptor subunit</fullName>
    </submittedName>
</protein>
<dbReference type="NCBIfam" id="TIGR01730">
    <property type="entry name" value="RND_mfp"/>
    <property type="match status" value="1"/>
</dbReference>
<dbReference type="Gene3D" id="2.40.420.20">
    <property type="match status" value="1"/>
</dbReference>
<feature type="coiled-coil region" evidence="3">
    <location>
        <begin position="116"/>
        <end position="143"/>
    </location>
</feature>
<evidence type="ECO:0000256" key="2">
    <source>
        <dbReference type="ARBA" id="ARBA00009477"/>
    </source>
</evidence>
<keyword evidence="4" id="KW-0472">Membrane</keyword>
<feature type="domain" description="Multidrug resistance protein MdtA-like C-terminal permuted SH3" evidence="8">
    <location>
        <begin position="319"/>
        <end position="377"/>
    </location>
</feature>
<dbReference type="Pfam" id="PF25944">
    <property type="entry name" value="Beta-barrel_RND"/>
    <property type="match status" value="1"/>
</dbReference>
<evidence type="ECO:0000259" key="8">
    <source>
        <dbReference type="Pfam" id="PF25967"/>
    </source>
</evidence>
<dbReference type="SUPFAM" id="SSF111369">
    <property type="entry name" value="HlyD-like secretion proteins"/>
    <property type="match status" value="1"/>
</dbReference>
<dbReference type="EMBL" id="JAUYVI010000006">
    <property type="protein sequence ID" value="MDQ7250303.1"/>
    <property type="molecule type" value="Genomic_DNA"/>
</dbReference>
<accession>A0ABU0YUG8</accession>
<organism evidence="9 10">
    <name type="scientific">Dongia sedimenti</name>
    <dbReference type="NCBI Taxonomy" id="3064282"/>
    <lineage>
        <taxon>Bacteria</taxon>
        <taxon>Pseudomonadati</taxon>
        <taxon>Pseudomonadota</taxon>
        <taxon>Alphaproteobacteria</taxon>
        <taxon>Rhodospirillales</taxon>
        <taxon>Dongiaceae</taxon>
        <taxon>Dongia</taxon>
    </lineage>
</organism>
<gene>
    <name evidence="9" type="ORF">Q8A70_21615</name>
</gene>
<name>A0ABU0YUG8_9PROT</name>
<dbReference type="InterPro" id="IPR058627">
    <property type="entry name" value="MdtA-like_C"/>
</dbReference>
<evidence type="ECO:0000256" key="1">
    <source>
        <dbReference type="ARBA" id="ARBA00004196"/>
    </source>
</evidence>
<dbReference type="Gene3D" id="1.10.287.470">
    <property type="entry name" value="Helix hairpin bin"/>
    <property type="match status" value="1"/>
</dbReference>
<feature type="transmembrane region" description="Helical" evidence="4">
    <location>
        <begin position="12"/>
        <end position="30"/>
    </location>
</feature>
<comment type="similarity">
    <text evidence="2">Belongs to the membrane fusion protein (MFP) (TC 8.A.1) family.</text>
</comment>
<evidence type="ECO:0000256" key="3">
    <source>
        <dbReference type="SAM" id="Coils"/>
    </source>
</evidence>
<keyword evidence="4" id="KW-0812">Transmembrane</keyword>
<feature type="domain" description="Multidrug resistance protein MdtA-like alpha-helical hairpin" evidence="5">
    <location>
        <begin position="116"/>
        <end position="185"/>
    </location>
</feature>
<sequence length="401" mass="43664">MPPPHSGGWRWLLTCAVIGAAVFAGGYWYFEHRDMAPAPQAQAAPAPVLPVTVSKPLVQTITEWDEFTGQFEAVDSVEIRARVSGYLDQIGFEDGQMVKKGDMLFVIDPRPFEIALKSAQSALTSANARLALAKQQLTRAETLKKSDFTSQSTLDQRQQEMLSAAADAQVAQAAINSAQLNLDFTHIAAPLDGRIGRHEVSLGNLIMGGDGGETTLLTTIVSLDPIRLTFDMPESDYLAYQRREAEGKMASKREDLPVEAHLMDEKDWTLKGKMDFISNAVDRSSGTIRARAVFPNPGLLITPGQFGRIRITGSEPHEAILIPDSAIVSDQSRKIVMTVDKDGKVVPKPIRPGPGYQGLRIVRSGLAKDDVLIVDGLLRARPGATVKPEQGKIEFPSDPEN</sequence>
<dbReference type="InterPro" id="IPR058625">
    <property type="entry name" value="MdtA-like_BSH"/>
</dbReference>
<keyword evidence="3" id="KW-0175">Coiled coil</keyword>
<keyword evidence="4" id="KW-1133">Transmembrane helix</keyword>
<feature type="domain" description="Multidrug resistance protein MdtA-like beta-barrel" evidence="7">
    <location>
        <begin position="225"/>
        <end position="312"/>
    </location>
</feature>
<dbReference type="InterPro" id="IPR058624">
    <property type="entry name" value="MdtA-like_HH"/>
</dbReference>
<evidence type="ECO:0000313" key="9">
    <source>
        <dbReference type="EMBL" id="MDQ7250303.1"/>
    </source>
</evidence>
<dbReference type="Gene3D" id="2.40.30.170">
    <property type="match status" value="1"/>
</dbReference>
<dbReference type="Proteomes" id="UP001230156">
    <property type="component" value="Unassembled WGS sequence"/>
</dbReference>
<dbReference type="Gene3D" id="2.40.50.100">
    <property type="match status" value="1"/>
</dbReference>
<dbReference type="PANTHER" id="PTHR30158">
    <property type="entry name" value="ACRA/E-RELATED COMPONENT OF DRUG EFFLUX TRANSPORTER"/>
    <property type="match status" value="1"/>
</dbReference>
<evidence type="ECO:0000259" key="7">
    <source>
        <dbReference type="Pfam" id="PF25944"/>
    </source>
</evidence>
<proteinExistence type="inferred from homology"/>
<dbReference type="Pfam" id="PF25967">
    <property type="entry name" value="RND-MFP_C"/>
    <property type="match status" value="1"/>
</dbReference>
<evidence type="ECO:0000259" key="6">
    <source>
        <dbReference type="Pfam" id="PF25917"/>
    </source>
</evidence>
<evidence type="ECO:0000259" key="5">
    <source>
        <dbReference type="Pfam" id="PF25876"/>
    </source>
</evidence>
<feature type="domain" description="Multidrug resistance protein MdtA-like barrel-sandwich hybrid" evidence="6">
    <location>
        <begin position="76"/>
        <end position="211"/>
    </location>
</feature>
<dbReference type="Pfam" id="PF25876">
    <property type="entry name" value="HH_MFP_RND"/>
    <property type="match status" value="1"/>
</dbReference>
<dbReference type="Pfam" id="PF25917">
    <property type="entry name" value="BSH_RND"/>
    <property type="match status" value="1"/>
</dbReference>